<feature type="region of interest" description="Disordered" evidence="1">
    <location>
        <begin position="1"/>
        <end position="100"/>
    </location>
</feature>
<feature type="region of interest" description="Disordered" evidence="1">
    <location>
        <begin position="168"/>
        <end position="187"/>
    </location>
</feature>
<organism evidence="2 3">
    <name type="scientific">Saccharomycopsis crataegensis</name>
    <dbReference type="NCBI Taxonomy" id="43959"/>
    <lineage>
        <taxon>Eukaryota</taxon>
        <taxon>Fungi</taxon>
        <taxon>Dikarya</taxon>
        <taxon>Ascomycota</taxon>
        <taxon>Saccharomycotina</taxon>
        <taxon>Saccharomycetes</taxon>
        <taxon>Saccharomycopsidaceae</taxon>
        <taxon>Saccharomycopsis</taxon>
    </lineage>
</organism>
<dbReference type="Proteomes" id="UP001360560">
    <property type="component" value="Unassembled WGS sequence"/>
</dbReference>
<feature type="compositionally biased region" description="Polar residues" evidence="1">
    <location>
        <begin position="22"/>
        <end position="41"/>
    </location>
</feature>
<name>A0AAV5QRT5_9ASCO</name>
<protein>
    <submittedName>
        <fullName evidence="2">Uncharacterized protein</fullName>
    </submittedName>
</protein>
<dbReference type="AlphaFoldDB" id="A0AAV5QRT5"/>
<dbReference type="RefSeq" id="XP_064854619.1">
    <property type="nucleotide sequence ID" value="XM_064998547.1"/>
</dbReference>
<evidence type="ECO:0000256" key="1">
    <source>
        <dbReference type="SAM" id="MobiDB-lite"/>
    </source>
</evidence>
<evidence type="ECO:0000313" key="2">
    <source>
        <dbReference type="EMBL" id="GMM37623.1"/>
    </source>
</evidence>
<sequence>MTRKSHNKRKSHKRVSRRHSNEVSPSSSPILADQSKTNETQPIIESSSSTTSSELQPPAIIVSSEYNAFFDNQSDDEETEGALWKQQPTATDNSSAQQPKMFSTQTIDQILSPNISCFAGLSPSNNVFEEDDFLTNNNSFDDPFDADFIDDNDFETFSFNDMEDIFDHSDSHSNYETSETEVSEDEAKRTNFLQEDQDLAELDAPLNNDLSFSDISQFYNGLSDEDDDEDSFEIQTVSHGRAVRVSKSLDSFPEIPKRLFTPNKSIQPTKSSLKYKSDDTVTFIVSAQNGNNRDATRYATELNSDNGRGIPFPSHKDDTVCIAANQTKRNRKKHKKAAIIKAQEVIKCKSSKETTATQKDKSGHVGFYTENALKNYLRSKSYYGLFRKGSSFKDQSNSLNGGMKQLRKYNSSIQLNESKNMNSVTSHDLKLITKEYSLNSNQSQSTKTKKKSVKWASKLEW</sequence>
<proteinExistence type="predicted"/>
<keyword evidence="3" id="KW-1185">Reference proteome</keyword>
<comment type="caution">
    <text evidence="2">The sequence shown here is derived from an EMBL/GenBank/DDBJ whole genome shotgun (WGS) entry which is preliminary data.</text>
</comment>
<evidence type="ECO:0000313" key="3">
    <source>
        <dbReference type="Proteomes" id="UP001360560"/>
    </source>
</evidence>
<feature type="compositionally biased region" description="Low complexity" evidence="1">
    <location>
        <begin position="43"/>
        <end position="54"/>
    </location>
</feature>
<gene>
    <name evidence="2" type="ORF">DASC09_049480</name>
</gene>
<reference evidence="2 3" key="1">
    <citation type="journal article" date="2023" name="Elife">
        <title>Identification of key yeast species and microbe-microbe interactions impacting larval growth of Drosophila in the wild.</title>
        <authorList>
            <person name="Mure A."/>
            <person name="Sugiura Y."/>
            <person name="Maeda R."/>
            <person name="Honda K."/>
            <person name="Sakurai N."/>
            <person name="Takahashi Y."/>
            <person name="Watada M."/>
            <person name="Katoh T."/>
            <person name="Gotoh A."/>
            <person name="Gotoh Y."/>
            <person name="Taniguchi I."/>
            <person name="Nakamura K."/>
            <person name="Hayashi T."/>
            <person name="Katayama T."/>
            <person name="Uemura T."/>
            <person name="Hattori Y."/>
        </authorList>
    </citation>
    <scope>NUCLEOTIDE SEQUENCE [LARGE SCALE GENOMIC DNA]</scope>
    <source>
        <strain evidence="2 3">SC-9</strain>
    </source>
</reference>
<feature type="compositionally biased region" description="Polar residues" evidence="1">
    <location>
        <begin position="86"/>
        <end position="100"/>
    </location>
</feature>
<feature type="compositionally biased region" description="Basic residues" evidence="1">
    <location>
        <begin position="1"/>
        <end position="18"/>
    </location>
</feature>
<dbReference type="EMBL" id="BTFZ01000012">
    <property type="protein sequence ID" value="GMM37623.1"/>
    <property type="molecule type" value="Genomic_DNA"/>
</dbReference>
<accession>A0AAV5QRT5</accession>
<dbReference type="GeneID" id="90075598"/>